<dbReference type="InterPro" id="IPR002017">
    <property type="entry name" value="Spectrin_repeat"/>
</dbReference>
<accession>A0ABN7PG30</accession>
<sequence>MREVEVFLQAEQVIPVGDPDTLEAQLEQSNALQDDVKTLQQNVVKLDVTAQKLLENAEPKFANELKTRLDTLTGEWKKVVQDSRSQNAKLKDALDKTKKVLEGVQEFTSWLCKMETEIPTSVDVTSSAELFQLKAKYQLIKDKVDHRTDQFRDLNEKG</sequence>
<reference evidence="2" key="1">
    <citation type="submission" date="2021-03" db="EMBL/GenBank/DDBJ databases">
        <authorList>
            <person name="Tran Van P."/>
        </authorList>
    </citation>
    <scope>NUCLEOTIDE SEQUENCE</scope>
</reference>
<dbReference type="PANTHER" id="PTHR11915">
    <property type="entry name" value="SPECTRIN/FILAMIN RELATED CYTOSKELETAL PROTEIN"/>
    <property type="match status" value="1"/>
</dbReference>
<evidence type="ECO:0000256" key="1">
    <source>
        <dbReference type="SAM" id="Coils"/>
    </source>
</evidence>
<evidence type="ECO:0000313" key="2">
    <source>
        <dbReference type="EMBL" id="CAG2064518.1"/>
    </source>
</evidence>
<evidence type="ECO:0008006" key="4">
    <source>
        <dbReference type="Google" id="ProtNLM"/>
    </source>
</evidence>
<dbReference type="SUPFAM" id="SSF46966">
    <property type="entry name" value="Spectrin repeat"/>
    <property type="match status" value="1"/>
</dbReference>
<comment type="caution">
    <text evidence="2">The sequence shown here is derived from an EMBL/GenBank/DDBJ whole genome shotgun (WGS) entry which is preliminary data.</text>
</comment>
<protein>
    <recommendedName>
        <fullName evidence="4">Dystrophin</fullName>
    </recommendedName>
</protein>
<keyword evidence="3" id="KW-1185">Reference proteome</keyword>
<dbReference type="EMBL" id="CAJPIN010034736">
    <property type="protein sequence ID" value="CAG2064518.1"/>
    <property type="molecule type" value="Genomic_DNA"/>
</dbReference>
<dbReference type="Pfam" id="PF00435">
    <property type="entry name" value="Spectrin"/>
    <property type="match status" value="1"/>
</dbReference>
<dbReference type="Proteomes" id="UP001153148">
    <property type="component" value="Unassembled WGS sequence"/>
</dbReference>
<evidence type="ECO:0000313" key="3">
    <source>
        <dbReference type="Proteomes" id="UP001153148"/>
    </source>
</evidence>
<keyword evidence="1" id="KW-0175">Coiled coil</keyword>
<proteinExistence type="predicted"/>
<dbReference type="Gene3D" id="1.20.58.60">
    <property type="match status" value="1"/>
</dbReference>
<gene>
    <name evidence="2" type="ORF">TPAB3V08_LOCUS11464</name>
</gene>
<organism evidence="2 3">
    <name type="scientific">Timema podura</name>
    <name type="common">Walking stick</name>
    <dbReference type="NCBI Taxonomy" id="61482"/>
    <lineage>
        <taxon>Eukaryota</taxon>
        <taxon>Metazoa</taxon>
        <taxon>Ecdysozoa</taxon>
        <taxon>Arthropoda</taxon>
        <taxon>Hexapoda</taxon>
        <taxon>Insecta</taxon>
        <taxon>Pterygota</taxon>
        <taxon>Neoptera</taxon>
        <taxon>Polyneoptera</taxon>
        <taxon>Phasmatodea</taxon>
        <taxon>Timematodea</taxon>
        <taxon>Timematoidea</taxon>
        <taxon>Timematidae</taxon>
        <taxon>Timema</taxon>
    </lineage>
</organism>
<feature type="non-terminal residue" evidence="2">
    <location>
        <position position="158"/>
    </location>
</feature>
<feature type="coiled-coil region" evidence="1">
    <location>
        <begin position="22"/>
        <end position="56"/>
    </location>
</feature>
<name>A0ABN7PG30_TIMPD</name>